<proteinExistence type="predicted"/>
<comment type="caution">
    <text evidence="2">The sequence shown here is derived from an EMBL/GenBank/DDBJ whole genome shotgun (WGS) entry which is preliminary data.</text>
</comment>
<evidence type="ECO:0000313" key="3">
    <source>
        <dbReference type="Proteomes" id="UP000564425"/>
    </source>
</evidence>
<dbReference type="RefSeq" id="WP_181501419.1">
    <property type="nucleotide sequence ID" value="NZ_JACDUH010000002.1"/>
</dbReference>
<organism evidence="2 3">
    <name type="scientific">Methanococcus maripaludis</name>
    <name type="common">Methanococcus deltae</name>
    <dbReference type="NCBI Taxonomy" id="39152"/>
    <lineage>
        <taxon>Archaea</taxon>
        <taxon>Methanobacteriati</taxon>
        <taxon>Methanobacteriota</taxon>
        <taxon>Methanomada group</taxon>
        <taxon>Methanococci</taxon>
        <taxon>Methanococcales</taxon>
        <taxon>Methanococcaceae</taxon>
        <taxon>Methanococcus</taxon>
    </lineage>
</organism>
<dbReference type="Proteomes" id="UP000564425">
    <property type="component" value="Unassembled WGS sequence"/>
</dbReference>
<name>A0A7J9NWF7_METMI</name>
<feature type="domain" description="Xylose isomerase-like TIM barrel" evidence="1">
    <location>
        <begin position="99"/>
        <end position="285"/>
    </location>
</feature>
<reference evidence="2 3" key="1">
    <citation type="submission" date="2020-07" db="EMBL/GenBank/DDBJ databases">
        <title>Genomic Encyclopedia of Type Strains, Phase IV (KMG-V): Genome sequencing to study the core and pangenomes of soil and plant-associated prokaryotes.</title>
        <authorList>
            <person name="Whitman W."/>
        </authorList>
    </citation>
    <scope>NUCLEOTIDE SEQUENCE [LARGE SCALE GENOMIC DNA]</scope>
    <source>
        <strain evidence="2 3">A1</strain>
    </source>
</reference>
<sequence length="327" mass="38958">MYKLINVSNYKGDLEKFQHDHNTMGEFLKRNNLDGFEVLQFGQWNEDEIPKNFIKGLHLRFYPTWIDFYRGDMDKLLLKVYSKENIVTLYGGTSKDVIIDYYKSELKTAKEMGVEYVVMHVCHVDLEDSLTYGVNYTDEEVIDEAINLINEVFDEETDCKFHLLLENLWWPGLKLKNKESMRKLIDKINYEKVGFVLDTGHMINTNLEIKNENEAIEYIFETIENLGEMKDYIFGMHLNYSLSGNYVKEFIKTQKITNRACELDELFKEVCEHIGKIDYHDPFEHEKIKELIESLNIKYLVYELFAPTLDELEDKIKRQDRWVQYHV</sequence>
<evidence type="ECO:0000313" key="2">
    <source>
        <dbReference type="EMBL" id="MBA2851595.1"/>
    </source>
</evidence>
<dbReference type="EMBL" id="JACDUH010000002">
    <property type="protein sequence ID" value="MBA2851595.1"/>
    <property type="molecule type" value="Genomic_DNA"/>
</dbReference>
<protein>
    <recommendedName>
        <fullName evidence="1">Xylose isomerase-like TIM barrel domain-containing protein</fullName>
    </recommendedName>
</protein>
<evidence type="ECO:0000259" key="1">
    <source>
        <dbReference type="Pfam" id="PF01261"/>
    </source>
</evidence>
<dbReference type="InterPro" id="IPR013022">
    <property type="entry name" value="Xyl_isomerase-like_TIM-brl"/>
</dbReference>
<dbReference type="SUPFAM" id="SSF51658">
    <property type="entry name" value="Xylose isomerase-like"/>
    <property type="match status" value="1"/>
</dbReference>
<dbReference type="AlphaFoldDB" id="A0A7J9NWF7"/>
<gene>
    <name evidence="2" type="ORF">HNP86_001748</name>
</gene>
<dbReference type="InterPro" id="IPR036237">
    <property type="entry name" value="Xyl_isomerase-like_sf"/>
</dbReference>
<accession>A0A7J9NWF7</accession>
<dbReference type="Gene3D" id="3.20.20.150">
    <property type="entry name" value="Divalent-metal-dependent TIM barrel enzymes"/>
    <property type="match status" value="1"/>
</dbReference>
<dbReference type="Pfam" id="PF01261">
    <property type="entry name" value="AP_endonuc_2"/>
    <property type="match status" value="1"/>
</dbReference>